<dbReference type="EMBL" id="JAEVFJ010000048">
    <property type="protein sequence ID" value="KAH8083336.1"/>
    <property type="molecule type" value="Genomic_DNA"/>
</dbReference>
<feature type="compositionally biased region" description="Basic residues" evidence="1">
    <location>
        <begin position="459"/>
        <end position="471"/>
    </location>
</feature>
<accession>A0A8K0UFZ5</accession>
<evidence type="ECO:0000313" key="2">
    <source>
        <dbReference type="EMBL" id="KAH8083336.1"/>
    </source>
</evidence>
<evidence type="ECO:0000313" key="3">
    <source>
        <dbReference type="Proteomes" id="UP000813824"/>
    </source>
</evidence>
<feature type="compositionally biased region" description="Low complexity" evidence="1">
    <location>
        <begin position="300"/>
        <end position="311"/>
    </location>
</feature>
<feature type="region of interest" description="Disordered" evidence="1">
    <location>
        <begin position="112"/>
        <end position="133"/>
    </location>
</feature>
<feature type="compositionally biased region" description="Polar residues" evidence="1">
    <location>
        <begin position="400"/>
        <end position="410"/>
    </location>
</feature>
<proteinExistence type="predicted"/>
<feature type="region of interest" description="Disordered" evidence="1">
    <location>
        <begin position="366"/>
        <end position="410"/>
    </location>
</feature>
<feature type="compositionally biased region" description="Polar residues" evidence="1">
    <location>
        <begin position="548"/>
        <end position="558"/>
    </location>
</feature>
<feature type="region of interest" description="Disordered" evidence="1">
    <location>
        <begin position="247"/>
        <end position="271"/>
    </location>
</feature>
<dbReference type="AlphaFoldDB" id="A0A8K0UFZ5"/>
<feature type="region of interest" description="Disordered" evidence="1">
    <location>
        <begin position="285"/>
        <end position="332"/>
    </location>
</feature>
<feature type="region of interest" description="Disordered" evidence="1">
    <location>
        <begin position="153"/>
        <end position="222"/>
    </location>
</feature>
<comment type="caution">
    <text evidence="2">The sequence shown here is derived from an EMBL/GenBank/DDBJ whole genome shotgun (WGS) entry which is preliminary data.</text>
</comment>
<feature type="region of interest" description="Disordered" evidence="1">
    <location>
        <begin position="459"/>
        <end position="558"/>
    </location>
</feature>
<feature type="compositionally biased region" description="Basic and acidic residues" evidence="1">
    <location>
        <begin position="472"/>
        <end position="486"/>
    </location>
</feature>
<reference evidence="2" key="1">
    <citation type="journal article" date="2021" name="New Phytol.">
        <title>Evolutionary innovations through gain and loss of genes in the ectomycorrhizal Boletales.</title>
        <authorList>
            <person name="Wu G."/>
            <person name="Miyauchi S."/>
            <person name="Morin E."/>
            <person name="Kuo A."/>
            <person name="Drula E."/>
            <person name="Varga T."/>
            <person name="Kohler A."/>
            <person name="Feng B."/>
            <person name="Cao Y."/>
            <person name="Lipzen A."/>
            <person name="Daum C."/>
            <person name="Hundley H."/>
            <person name="Pangilinan J."/>
            <person name="Johnson J."/>
            <person name="Barry K."/>
            <person name="LaButti K."/>
            <person name="Ng V."/>
            <person name="Ahrendt S."/>
            <person name="Min B."/>
            <person name="Choi I.G."/>
            <person name="Park H."/>
            <person name="Plett J.M."/>
            <person name="Magnuson J."/>
            <person name="Spatafora J.W."/>
            <person name="Nagy L.G."/>
            <person name="Henrissat B."/>
            <person name="Grigoriev I.V."/>
            <person name="Yang Z.L."/>
            <person name="Xu J."/>
            <person name="Martin F.M."/>
        </authorList>
    </citation>
    <scope>NUCLEOTIDE SEQUENCE</scope>
    <source>
        <strain evidence="2">KKN 215</strain>
    </source>
</reference>
<organism evidence="2 3">
    <name type="scientific">Cristinia sonorae</name>
    <dbReference type="NCBI Taxonomy" id="1940300"/>
    <lineage>
        <taxon>Eukaryota</taxon>
        <taxon>Fungi</taxon>
        <taxon>Dikarya</taxon>
        <taxon>Basidiomycota</taxon>
        <taxon>Agaricomycotina</taxon>
        <taxon>Agaricomycetes</taxon>
        <taxon>Agaricomycetidae</taxon>
        <taxon>Agaricales</taxon>
        <taxon>Pleurotineae</taxon>
        <taxon>Stephanosporaceae</taxon>
        <taxon>Cristinia</taxon>
    </lineage>
</organism>
<dbReference type="OrthoDB" id="2536714at2759"/>
<evidence type="ECO:0000256" key="1">
    <source>
        <dbReference type="SAM" id="MobiDB-lite"/>
    </source>
</evidence>
<protein>
    <submittedName>
        <fullName evidence="2">Uncharacterized protein</fullName>
    </submittedName>
</protein>
<keyword evidence="3" id="KW-1185">Reference proteome</keyword>
<name>A0A8K0UFZ5_9AGAR</name>
<feature type="region of interest" description="Disordered" evidence="1">
    <location>
        <begin position="60"/>
        <end position="86"/>
    </location>
</feature>
<sequence length="558" mass="60522">MASVTVGLPHRIALSSISLSGPPFVNVSTTMSSVTSPPSASPTSETHDTEITPVIVAPSTPQRGRTVSRYPSHLSVGDPGRVPLHRRGTSKTYERLEDLLREAGYKETRIFTPEADRTEERAKQDAKSVRSFTSRSGVGAVMDFISGWIPGANRQDDGSLTDSESAVDDSQPWRRSLPASPLAHKRILPSHSGSSLTAPPPHTSLLTHSLPHANPRVLPHHQFSSGNLRTYAQVSAARNHLRHMASAPNVARVQSSRRPHTADPHTPPLPHKWFESVTKVVLGSSSTDAHIGGPQPSHPSSRQSLRTLRSTAKSSALTDRTNRRPRPPPLNSDCLCVPPAALTAYLNAPQTASIAVSAVRVVCRSAPASRSSSRVGERSTLTADAGISQARSSRWPKSARSGTSDNVPSLASTQLENDDAWAAHWVDGVRISNTSDDDTDHDEDDGELDLARLLVPPKRQHSIRSLRRHLHRSESARVLRSPENRMDPWASEEEDGTRSSRVQSLRGRSKRNSMEDDEGHSLGWETGGAPSFDQTGTKRRRGLPGTWAKSNLGSGSVR</sequence>
<gene>
    <name evidence="2" type="ORF">BXZ70DRAFT_958477</name>
</gene>
<dbReference type="Proteomes" id="UP000813824">
    <property type="component" value="Unassembled WGS sequence"/>
</dbReference>
<feature type="compositionally biased region" description="Basic and acidic residues" evidence="1">
    <location>
        <begin position="112"/>
        <end position="128"/>
    </location>
</feature>